<evidence type="ECO:0000256" key="2">
    <source>
        <dbReference type="SAM" id="SignalP"/>
    </source>
</evidence>
<organism evidence="3 4">
    <name type="scientific">Sphingobium indicum (strain DSM 16413 / CCM 7287 / MTCC 6362 / UT26 / NBRC 101211 / UT26S)</name>
    <name type="common">Sphingobium japonicum</name>
    <dbReference type="NCBI Taxonomy" id="452662"/>
    <lineage>
        <taxon>Bacteria</taxon>
        <taxon>Pseudomonadati</taxon>
        <taxon>Pseudomonadota</taxon>
        <taxon>Alphaproteobacteria</taxon>
        <taxon>Sphingomonadales</taxon>
        <taxon>Sphingomonadaceae</taxon>
        <taxon>Sphingobium</taxon>
    </lineage>
</organism>
<evidence type="ECO:0000313" key="3">
    <source>
        <dbReference type="EMBL" id="BAI96735.1"/>
    </source>
</evidence>
<accession>D4Z2A3</accession>
<dbReference type="HOGENOM" id="CLU_2411664_0_0_5"/>
<feature type="chain" id="PRO_5003068402" description="Hydroxyquinol 1,2-dioxygenase" evidence="2">
    <location>
        <begin position="26"/>
        <end position="92"/>
    </location>
</feature>
<keyword evidence="4" id="KW-1185">Reference proteome</keyword>
<evidence type="ECO:0000313" key="4">
    <source>
        <dbReference type="Proteomes" id="UP000007753"/>
    </source>
</evidence>
<dbReference type="EMBL" id="AP010803">
    <property type="protein sequence ID" value="BAI96735.1"/>
    <property type="molecule type" value="Genomic_DNA"/>
</dbReference>
<dbReference type="KEGG" id="sjp:SJA_C1-19010"/>
<sequence>MRYFSKAAGAGLIAAGLFLTPAASAMSPQAPPINRDGTSKLADPDEAVERMADQQRSTYSHGRFRAFSDSSMDARDAVRPQVNDGRASRPFR</sequence>
<name>D4Z2A3_SPHIU</name>
<feature type="region of interest" description="Disordered" evidence="1">
    <location>
        <begin position="49"/>
        <end position="92"/>
    </location>
</feature>
<dbReference type="STRING" id="452662.SJA_C1-19010"/>
<protein>
    <recommendedName>
        <fullName evidence="5">Hydroxyquinol 1,2-dioxygenase</fullName>
    </recommendedName>
</protein>
<dbReference type="GeneID" id="29273492"/>
<dbReference type="RefSeq" id="WP_013040208.1">
    <property type="nucleotide sequence ID" value="NC_014006.1"/>
</dbReference>
<dbReference type="Proteomes" id="UP000007753">
    <property type="component" value="Chromosome 1"/>
</dbReference>
<evidence type="ECO:0008006" key="5">
    <source>
        <dbReference type="Google" id="ProtNLM"/>
    </source>
</evidence>
<gene>
    <name evidence="3" type="ordered locus">SJA_C1-19010</name>
</gene>
<keyword evidence="2" id="KW-0732">Signal</keyword>
<feature type="signal peptide" evidence="2">
    <location>
        <begin position="1"/>
        <end position="25"/>
    </location>
</feature>
<dbReference type="AlphaFoldDB" id="D4Z2A3"/>
<proteinExistence type="predicted"/>
<evidence type="ECO:0000256" key="1">
    <source>
        <dbReference type="SAM" id="MobiDB-lite"/>
    </source>
</evidence>
<reference evidence="3 4" key="1">
    <citation type="journal article" date="2010" name="J. Bacteriol.">
        <title>Complete genome sequence of the representative gamma-hexachlorocyclohexane-degrading bacterium Sphingobium japonicum UT26.</title>
        <authorList>
            <person name="Nagata Y."/>
            <person name="Ohtsubo Y."/>
            <person name="Endo R."/>
            <person name="Ichikawa N."/>
            <person name="Ankai A."/>
            <person name="Oguchi A."/>
            <person name="Fukui S."/>
            <person name="Fujita N."/>
            <person name="Tsuda M."/>
        </authorList>
    </citation>
    <scope>NUCLEOTIDE SEQUENCE [LARGE SCALE GENOMIC DNA]</scope>
    <source>
        <strain evidence="4">DSM 16413 / CCM 7287 / MTCC 6362 / UT26 / NBRC 101211 / UT26S</strain>
    </source>
</reference>